<reference evidence="1 2" key="1">
    <citation type="journal article" date="2020" name="Genes (Basel)">
        <title>Genomic Comparison of Insect Gut Symbionts from Divergent Burkholderia Subclades.</title>
        <authorList>
            <person name="Takeshita K."/>
            <person name="Kikuchi Y."/>
        </authorList>
    </citation>
    <scope>NUCLEOTIDE SEQUENCE [LARGE SCALE GENOMIC DNA]</scope>
    <source>
        <strain evidence="1 2">PGU16</strain>
        <plasmid evidence="1 2">PPGU16_p3</plasmid>
    </source>
</reference>
<gene>
    <name evidence="1" type="ORF">PPGU16_84690</name>
</gene>
<accession>A0A7I8C2Z4</accession>
<evidence type="ECO:0000313" key="1">
    <source>
        <dbReference type="EMBL" id="BCF95402.1"/>
    </source>
</evidence>
<dbReference type="EMBL" id="AP023178">
    <property type="protein sequence ID" value="BCF95402.1"/>
    <property type="molecule type" value="Genomic_DNA"/>
</dbReference>
<keyword evidence="1" id="KW-0614">Plasmid</keyword>
<sequence>MKGEFYATLLWQAAMTFAESETFKALLHHVFDPLATFLM</sequence>
<geneLocation type="plasmid" evidence="1 2">
    <name>PPGU16_p3</name>
</geneLocation>
<organism evidence="1 2">
    <name type="scientific">Paraburkholderia largidicola</name>
    <dbReference type="NCBI Taxonomy" id="3014751"/>
    <lineage>
        <taxon>Bacteria</taxon>
        <taxon>Pseudomonadati</taxon>
        <taxon>Pseudomonadota</taxon>
        <taxon>Betaproteobacteria</taxon>
        <taxon>Burkholderiales</taxon>
        <taxon>Burkholderiaceae</taxon>
        <taxon>Paraburkholderia</taxon>
    </lineage>
</organism>
<protein>
    <submittedName>
        <fullName evidence="1">Uncharacterized protein</fullName>
    </submittedName>
</protein>
<keyword evidence="2" id="KW-1185">Reference proteome</keyword>
<dbReference type="AlphaFoldDB" id="A0A7I8C2Z4"/>
<evidence type="ECO:0000313" key="2">
    <source>
        <dbReference type="Proteomes" id="UP000510888"/>
    </source>
</evidence>
<dbReference type="Proteomes" id="UP000510888">
    <property type="component" value="Plasmid PPGU16_p3"/>
</dbReference>
<proteinExistence type="predicted"/>
<name>A0A7I8C2Z4_9BURK</name>
<dbReference type="KEGG" id="plad:PPGU16_84690"/>